<protein>
    <submittedName>
        <fullName evidence="2">Uncharacterized protein</fullName>
    </submittedName>
</protein>
<reference evidence="2" key="2">
    <citation type="submission" date="2022-01" db="EMBL/GenBank/DDBJ databases">
        <authorList>
            <person name="Yamashiro T."/>
            <person name="Shiraishi A."/>
            <person name="Satake H."/>
            <person name="Nakayama K."/>
        </authorList>
    </citation>
    <scope>NUCLEOTIDE SEQUENCE</scope>
</reference>
<dbReference type="EMBL" id="BQNB010017236">
    <property type="protein sequence ID" value="GJT60852.1"/>
    <property type="molecule type" value="Genomic_DNA"/>
</dbReference>
<comment type="caution">
    <text evidence="2">The sequence shown here is derived from an EMBL/GenBank/DDBJ whole genome shotgun (WGS) entry which is preliminary data.</text>
</comment>
<accession>A0ABQ5FDN7</accession>
<evidence type="ECO:0000313" key="2">
    <source>
        <dbReference type="EMBL" id="GJT60852.1"/>
    </source>
</evidence>
<feature type="compositionally biased region" description="Acidic residues" evidence="1">
    <location>
        <begin position="148"/>
        <end position="159"/>
    </location>
</feature>
<feature type="region of interest" description="Disordered" evidence="1">
    <location>
        <begin position="147"/>
        <end position="174"/>
    </location>
</feature>
<name>A0ABQ5FDN7_9ASTR</name>
<evidence type="ECO:0000256" key="1">
    <source>
        <dbReference type="SAM" id="MobiDB-lite"/>
    </source>
</evidence>
<keyword evidence="3" id="KW-1185">Reference proteome</keyword>
<gene>
    <name evidence="2" type="ORF">Tco_1004385</name>
</gene>
<reference evidence="2" key="1">
    <citation type="journal article" date="2022" name="Int. J. Mol. Sci.">
        <title>Draft Genome of Tanacetum Coccineum: Genomic Comparison of Closely Related Tanacetum-Family Plants.</title>
        <authorList>
            <person name="Yamashiro T."/>
            <person name="Shiraishi A."/>
            <person name="Nakayama K."/>
            <person name="Satake H."/>
        </authorList>
    </citation>
    <scope>NUCLEOTIDE SEQUENCE</scope>
</reference>
<proteinExistence type="predicted"/>
<sequence length="174" mass="20049">MVKSIFNSRKNKAGVGMKIPSWMITDKMKLTENYQMYAEVFRVDVPMTQSQPIESTQGMHRITSAPSIVEQKSHVDLEAKQNVEKVKEHLVAEEIEKMVEVTENVEKDEVVNFVVNNLNDPDTRLDLESYKESPEVEKTVVVQPVNVIEDEEESADDDYELRRSDRRVVAQHGR</sequence>
<dbReference type="Proteomes" id="UP001151760">
    <property type="component" value="Unassembled WGS sequence"/>
</dbReference>
<organism evidence="2 3">
    <name type="scientific">Tanacetum coccineum</name>
    <dbReference type="NCBI Taxonomy" id="301880"/>
    <lineage>
        <taxon>Eukaryota</taxon>
        <taxon>Viridiplantae</taxon>
        <taxon>Streptophyta</taxon>
        <taxon>Embryophyta</taxon>
        <taxon>Tracheophyta</taxon>
        <taxon>Spermatophyta</taxon>
        <taxon>Magnoliopsida</taxon>
        <taxon>eudicotyledons</taxon>
        <taxon>Gunneridae</taxon>
        <taxon>Pentapetalae</taxon>
        <taxon>asterids</taxon>
        <taxon>campanulids</taxon>
        <taxon>Asterales</taxon>
        <taxon>Asteraceae</taxon>
        <taxon>Asteroideae</taxon>
        <taxon>Anthemideae</taxon>
        <taxon>Anthemidinae</taxon>
        <taxon>Tanacetum</taxon>
    </lineage>
</organism>
<evidence type="ECO:0000313" key="3">
    <source>
        <dbReference type="Proteomes" id="UP001151760"/>
    </source>
</evidence>